<accession>A0ABQ5FXU3</accession>
<keyword evidence="5" id="KW-1185">Reference proteome</keyword>
<evidence type="ECO:0000313" key="5">
    <source>
        <dbReference type="Proteomes" id="UP001151760"/>
    </source>
</evidence>
<protein>
    <submittedName>
        <fullName evidence="4">Retrovirus-related pol polyprotein from transposon TNT 1-94</fullName>
    </submittedName>
</protein>
<feature type="region of interest" description="Disordered" evidence="2">
    <location>
        <begin position="675"/>
        <end position="694"/>
    </location>
</feature>
<evidence type="ECO:0000259" key="3">
    <source>
        <dbReference type="Pfam" id="PF07727"/>
    </source>
</evidence>
<dbReference type="InterPro" id="IPR013103">
    <property type="entry name" value="RVT_2"/>
</dbReference>
<dbReference type="InterPro" id="IPR036875">
    <property type="entry name" value="Znf_CCHC_sf"/>
</dbReference>
<comment type="caution">
    <text evidence="4">The sequence shown here is derived from an EMBL/GenBank/DDBJ whole genome shotgun (WGS) entry which is preliminary data.</text>
</comment>
<evidence type="ECO:0000256" key="2">
    <source>
        <dbReference type="SAM" id="MobiDB-lite"/>
    </source>
</evidence>
<dbReference type="EMBL" id="BQNB010017863">
    <property type="protein sequence ID" value="GJT68039.1"/>
    <property type="molecule type" value="Genomic_DNA"/>
</dbReference>
<evidence type="ECO:0000313" key="4">
    <source>
        <dbReference type="EMBL" id="GJT68039.1"/>
    </source>
</evidence>
<dbReference type="Pfam" id="PF07727">
    <property type="entry name" value="RVT_2"/>
    <property type="match status" value="1"/>
</dbReference>
<proteinExistence type="predicted"/>
<name>A0ABQ5FXU3_9ASTR</name>
<keyword evidence="1" id="KW-0175">Coiled coil</keyword>
<dbReference type="Proteomes" id="UP001151760">
    <property type="component" value="Unassembled WGS sequence"/>
</dbReference>
<gene>
    <name evidence="4" type="ORF">Tco_1019519</name>
</gene>
<feature type="coiled-coil region" evidence="1">
    <location>
        <begin position="420"/>
        <end position="461"/>
    </location>
</feature>
<organism evidence="4 5">
    <name type="scientific">Tanacetum coccineum</name>
    <dbReference type="NCBI Taxonomy" id="301880"/>
    <lineage>
        <taxon>Eukaryota</taxon>
        <taxon>Viridiplantae</taxon>
        <taxon>Streptophyta</taxon>
        <taxon>Embryophyta</taxon>
        <taxon>Tracheophyta</taxon>
        <taxon>Spermatophyta</taxon>
        <taxon>Magnoliopsida</taxon>
        <taxon>eudicotyledons</taxon>
        <taxon>Gunneridae</taxon>
        <taxon>Pentapetalae</taxon>
        <taxon>asterids</taxon>
        <taxon>campanulids</taxon>
        <taxon>Asterales</taxon>
        <taxon>Asteraceae</taxon>
        <taxon>Asteroideae</taxon>
        <taxon>Anthemideae</taxon>
        <taxon>Anthemidinae</taxon>
        <taxon>Tanacetum</taxon>
    </lineage>
</organism>
<reference evidence="4" key="1">
    <citation type="journal article" date="2022" name="Int. J. Mol. Sci.">
        <title>Draft Genome of Tanacetum Coccineum: Genomic Comparison of Closely Related Tanacetum-Family Plants.</title>
        <authorList>
            <person name="Yamashiro T."/>
            <person name="Shiraishi A."/>
            <person name="Nakayama K."/>
            <person name="Satake H."/>
        </authorList>
    </citation>
    <scope>NUCLEOTIDE SEQUENCE</scope>
</reference>
<reference evidence="4" key="2">
    <citation type="submission" date="2022-01" db="EMBL/GenBank/DDBJ databases">
        <authorList>
            <person name="Yamashiro T."/>
            <person name="Shiraishi A."/>
            <person name="Satake H."/>
            <person name="Nakayama K."/>
        </authorList>
    </citation>
    <scope>NUCLEOTIDE SEQUENCE</scope>
</reference>
<sequence length="715" mass="82018">MRGTIQYKVDRETRFTNEFDQFVAEPGEALVSVYNHFAQLMNDLKRSDMHFPIVTINTKFLNSLQPEWLKYVTQVRLAKRLTVDTFDDLFDYLQQFEKLVNVSRAKKLEKSHDPLALDDVHTNSKDPLTSAMLNQAIIQGDRVNIQSRNSGNAGRNNRRAYVQEEIVEGSNAPNETGNVQRTLRTSSSGNTSTVQCYNCSGKGHYARNYPKPRVRDSKYFMEQMLLAKQDEAGVILTDEQNDFLFADASRMEEIEELSANVCLMARIQPDDNTFDAFISEVQSSSNTENEEQMYPTHTKIINSTIGDDQIDSDIIFDSPNGNVNSGSIEKDTHVPDLCALEQLARNAYQEAEKQQIFAQKVQKQNTTLTSQLELYKERVRVLENINGDNNYLNEFLEADKRAKHFSQQAQSQFVRDRDIIRDLEKQRDKLDLDVKDYKRQNEELQKTHSILKRQMSENEDKYHDTVLDLEAKLKKNVDLILKLGNSLQGMFMLGPKPLSVYDQQLKHGLGYPNPYTLKQAISQCPKLYLASSLALLNQRISKKLWQITVGLSLCKMSWNQFERLQVWELVPRPEGKNIIALKWLWKNKCDAENIVVRNKTRLVAKGYRQEEGIDFEESFAHVARLEAVQMFIAYAAHKEISLASNETDLLFIPGHGLTLKNLKKDAPCQAFKNKKGKGSRVIQEQEGQRLKGESSPSPLLVLTCRNQQHLGRVFT</sequence>
<dbReference type="Gene3D" id="4.10.60.10">
    <property type="entry name" value="Zinc finger, CCHC-type"/>
    <property type="match status" value="1"/>
</dbReference>
<dbReference type="SUPFAM" id="SSF57756">
    <property type="entry name" value="Retrovirus zinc finger-like domains"/>
    <property type="match status" value="1"/>
</dbReference>
<feature type="domain" description="Reverse transcriptase Ty1/copia-type" evidence="3">
    <location>
        <begin position="565"/>
        <end position="642"/>
    </location>
</feature>
<evidence type="ECO:0000256" key="1">
    <source>
        <dbReference type="SAM" id="Coils"/>
    </source>
</evidence>